<proteinExistence type="predicted"/>
<dbReference type="Proteomes" id="UP000050996">
    <property type="component" value="Unassembled WGS sequence"/>
</dbReference>
<organism evidence="1 2">
    <name type="scientific">Cytobacillus solani</name>
    <dbReference type="NCBI Taxonomy" id="1637975"/>
    <lineage>
        <taxon>Bacteria</taxon>
        <taxon>Bacillati</taxon>
        <taxon>Bacillota</taxon>
        <taxon>Bacilli</taxon>
        <taxon>Bacillales</taxon>
        <taxon>Bacillaceae</taxon>
        <taxon>Cytobacillus</taxon>
    </lineage>
</organism>
<protein>
    <submittedName>
        <fullName evidence="1">Uncharacterized protein</fullName>
    </submittedName>
</protein>
<dbReference type="PATRIC" id="fig|1637975.4.peg.323"/>
<accession>A0A0Q3VFE4</accession>
<dbReference type="AlphaFoldDB" id="A0A0Q3VFE4"/>
<dbReference type="RefSeq" id="WP_056682264.1">
    <property type="nucleotide sequence ID" value="NZ_LJIX01000006.1"/>
</dbReference>
<name>A0A0Q3VFE4_9BACI</name>
<keyword evidence="2" id="KW-1185">Reference proteome</keyword>
<sequence>MIGEEKNIKLINNEGNLINGQLLLFEESPVNDDLVLIELIIEGSRMSHQGESFFLSLELLREQLEAQQIQILCNGAAENVYPSPMQISMGTGELAYKLTLGKPASTEDIVHIFGYEETLKCVSLAEQLQFYRKWFDSLGAL</sequence>
<dbReference type="EMBL" id="LJIX01000006">
    <property type="protein sequence ID" value="KQL17731.1"/>
    <property type="molecule type" value="Genomic_DNA"/>
</dbReference>
<reference evidence="1 2" key="1">
    <citation type="submission" date="2015-09" db="EMBL/GenBank/DDBJ databases">
        <title>Genome sequencing project for genomic taxonomy and phylogenomics of Bacillus-like bacteria.</title>
        <authorList>
            <person name="Liu B."/>
            <person name="Wang J."/>
            <person name="Zhu Y."/>
            <person name="Liu G."/>
            <person name="Chen Q."/>
            <person name="Chen Z."/>
            <person name="Lan J."/>
            <person name="Che J."/>
            <person name="Ge C."/>
            <person name="Shi H."/>
            <person name="Pan Z."/>
            <person name="Liu X."/>
        </authorList>
    </citation>
    <scope>NUCLEOTIDE SEQUENCE [LARGE SCALE GENOMIC DNA]</scope>
    <source>
        <strain evidence="1 2">FJAT-18043</strain>
    </source>
</reference>
<comment type="caution">
    <text evidence="1">The sequence shown here is derived from an EMBL/GenBank/DDBJ whole genome shotgun (WGS) entry which is preliminary data.</text>
</comment>
<dbReference type="STRING" id="1637975.AN957_03290"/>
<evidence type="ECO:0000313" key="1">
    <source>
        <dbReference type="EMBL" id="KQL17731.1"/>
    </source>
</evidence>
<gene>
    <name evidence="1" type="ORF">AN957_03290</name>
</gene>
<evidence type="ECO:0000313" key="2">
    <source>
        <dbReference type="Proteomes" id="UP000050996"/>
    </source>
</evidence>